<dbReference type="AlphaFoldDB" id="A0A1I0VHZ3"/>
<name>A0A1I0VHZ3_SELRU</name>
<organism evidence="3 4">
    <name type="scientific">Selenomonas ruminantium</name>
    <dbReference type="NCBI Taxonomy" id="971"/>
    <lineage>
        <taxon>Bacteria</taxon>
        <taxon>Bacillati</taxon>
        <taxon>Bacillota</taxon>
        <taxon>Negativicutes</taxon>
        <taxon>Selenomonadales</taxon>
        <taxon>Selenomonadaceae</taxon>
        <taxon>Selenomonas</taxon>
    </lineage>
</organism>
<evidence type="ECO:0000256" key="2">
    <source>
        <dbReference type="SAM" id="SignalP"/>
    </source>
</evidence>
<reference evidence="3 4" key="1">
    <citation type="submission" date="2016-10" db="EMBL/GenBank/DDBJ databases">
        <authorList>
            <person name="de Groot N.N."/>
        </authorList>
    </citation>
    <scope>NUCLEOTIDE SEQUENCE [LARGE SCALE GENOMIC DNA]</scope>
    <source>
        <strain evidence="3 4">L14</strain>
    </source>
</reference>
<sequence>MCAAAAPIIGALFSAGATVYAAQAASDDAAEARKQTERQMQMAREEAARPAAVSQSSTDVTAAIQSNRRRAAAQAGMGSTVTGTGLAYDTQFNQQTNSGLGSGTKKQLGA</sequence>
<evidence type="ECO:0000313" key="4">
    <source>
        <dbReference type="Proteomes" id="UP000183843"/>
    </source>
</evidence>
<protein>
    <submittedName>
        <fullName evidence="3">Uncharacterized protein</fullName>
    </submittedName>
</protein>
<evidence type="ECO:0000256" key="1">
    <source>
        <dbReference type="SAM" id="MobiDB-lite"/>
    </source>
</evidence>
<feature type="compositionally biased region" description="Basic and acidic residues" evidence="1">
    <location>
        <begin position="31"/>
        <end position="48"/>
    </location>
</feature>
<feature type="signal peptide" evidence="2">
    <location>
        <begin position="1"/>
        <end position="21"/>
    </location>
</feature>
<proteinExistence type="predicted"/>
<evidence type="ECO:0000313" key="3">
    <source>
        <dbReference type="EMBL" id="SFA75994.1"/>
    </source>
</evidence>
<feature type="region of interest" description="Disordered" evidence="1">
    <location>
        <begin position="31"/>
        <end position="76"/>
    </location>
</feature>
<dbReference type="EMBL" id="FOJX01000001">
    <property type="protein sequence ID" value="SFA75994.1"/>
    <property type="molecule type" value="Genomic_DNA"/>
</dbReference>
<keyword evidence="2" id="KW-0732">Signal</keyword>
<accession>A0A1I0VHZ3</accession>
<dbReference type="Proteomes" id="UP000183843">
    <property type="component" value="Unassembled WGS sequence"/>
</dbReference>
<dbReference type="RefSeq" id="WP_074812740.1">
    <property type="nucleotide sequence ID" value="NZ_FOJX01000001.1"/>
</dbReference>
<feature type="chain" id="PRO_5039253056" evidence="2">
    <location>
        <begin position="22"/>
        <end position="110"/>
    </location>
</feature>
<feature type="compositionally biased region" description="Polar residues" evidence="1">
    <location>
        <begin position="53"/>
        <end position="66"/>
    </location>
</feature>
<gene>
    <name evidence="3" type="ORF">SAMN05216587_101636</name>
</gene>